<dbReference type="Proteomes" id="UP000199039">
    <property type="component" value="Unassembled WGS sequence"/>
</dbReference>
<name>A0A1G6UDX7_9MICO</name>
<accession>A0A1G6UDX7</accession>
<feature type="transmembrane region" description="Helical" evidence="1">
    <location>
        <begin position="6"/>
        <end position="30"/>
    </location>
</feature>
<keyword evidence="3" id="KW-1185">Reference proteome</keyword>
<keyword evidence="1" id="KW-0812">Transmembrane</keyword>
<dbReference type="AlphaFoldDB" id="A0A1G6UDX7"/>
<keyword evidence="1" id="KW-0472">Membrane</keyword>
<evidence type="ECO:0000313" key="3">
    <source>
        <dbReference type="Proteomes" id="UP000199039"/>
    </source>
</evidence>
<evidence type="ECO:0000256" key="1">
    <source>
        <dbReference type="SAM" id="Phobius"/>
    </source>
</evidence>
<dbReference type="EMBL" id="FMYH01000007">
    <property type="protein sequence ID" value="SDD38906.1"/>
    <property type="molecule type" value="Genomic_DNA"/>
</dbReference>
<sequence length="37" mass="4193">MDVDVLEMIFLGLLVAATVTITWFAGFVVYKLFKGQR</sequence>
<evidence type="ECO:0000313" key="2">
    <source>
        <dbReference type="EMBL" id="SDD38906.1"/>
    </source>
</evidence>
<proteinExistence type="predicted"/>
<reference evidence="2 3" key="1">
    <citation type="submission" date="2016-09" db="EMBL/GenBank/DDBJ databases">
        <authorList>
            <person name="Capua I."/>
            <person name="De Benedictis P."/>
            <person name="Joannis T."/>
            <person name="Lombin L.H."/>
            <person name="Cattoli G."/>
        </authorList>
    </citation>
    <scope>NUCLEOTIDE SEQUENCE [LARGE SCALE GENOMIC DNA]</scope>
    <source>
        <strain evidence="2 3">ISLP-3</strain>
    </source>
</reference>
<gene>
    <name evidence="2" type="ORF">SAMN05216410_3224</name>
</gene>
<organism evidence="2 3">
    <name type="scientific">Sanguibacter gelidistatuariae</name>
    <dbReference type="NCBI Taxonomy" id="1814289"/>
    <lineage>
        <taxon>Bacteria</taxon>
        <taxon>Bacillati</taxon>
        <taxon>Actinomycetota</taxon>
        <taxon>Actinomycetes</taxon>
        <taxon>Micrococcales</taxon>
        <taxon>Sanguibacteraceae</taxon>
        <taxon>Sanguibacter</taxon>
    </lineage>
</organism>
<protein>
    <submittedName>
        <fullName evidence="2">Uncharacterized protein</fullName>
    </submittedName>
</protein>
<keyword evidence="1" id="KW-1133">Transmembrane helix</keyword>